<gene>
    <name evidence="7" type="ORF">SBOR_6368</name>
</gene>
<keyword evidence="8" id="KW-1185">Reference proteome</keyword>
<sequence length="599" mass="67999">MFINTTCNATLDDMRIGKSEEVLIGDLTFHELGIVVAAATALIAIILSLYLMWMHAMHYTKPYEQRHIIRILFMVPIYSVASFLSFWQYWHEIYYSVISECYEAFAIASFFALLCHYIAPDLHNQKIYFRTATPKPWVWPVTWMRRCCGGDKGPWRTPRSGLTWFNIVWSGVYQYCFIRITMTILAVVTQYFGKYCDSSDSPVFAHIWILVIEGAAVTIAMFCLIQFYIQLRVDLILHKPFLKVIAIKAVIFLSFWQSFAISILMSSTIGIVEPTKYLAYPDLKIGIPNLLLCIEMAIFSVLHLFAFPWRPYASTATPVKYPSTPGLDPIGPKQGGPLGLMAFADAMNPWDLVKAFARSMRWLFVGVKHRETDSSYKPTSFNNDNDMSLQTTISETDASYKGRDDGLPITNEYRKSTFGSNKGAMEGEEGIGLIDNAQPNPTNLNHSGYIPAAQRYTPEGLDITTNGLRYDNPDRLVSNNPTPGSMRRQENPIGMAVTGEPDSYLSQVAQPSYEARPVSPYSVRQLSQPEMFLEQKRAKRAAEKTARDQSDQEERKRSPASSEQWADPRRPIHPDEPPSHIHNALWGSQAQPHPTRDDY</sequence>
<name>W9CBS2_SCLBF</name>
<keyword evidence="4 6" id="KW-0472">Membrane</keyword>
<dbReference type="SMART" id="SM01417">
    <property type="entry name" value="Solute_trans_a"/>
    <property type="match status" value="1"/>
</dbReference>
<keyword evidence="3 6" id="KW-1133">Transmembrane helix</keyword>
<dbReference type="InterPro" id="IPR005178">
    <property type="entry name" value="Ostalpha/TMEM184C"/>
</dbReference>
<feature type="transmembrane region" description="Helical" evidence="6">
    <location>
        <begin position="172"/>
        <end position="193"/>
    </location>
</feature>
<feature type="compositionally biased region" description="Basic and acidic residues" evidence="5">
    <location>
        <begin position="535"/>
        <end position="557"/>
    </location>
</feature>
<feature type="compositionally biased region" description="Basic and acidic residues" evidence="5">
    <location>
        <begin position="566"/>
        <end position="579"/>
    </location>
</feature>
<comment type="subcellular location">
    <subcellularLocation>
        <location evidence="1">Membrane</location>
        <topology evidence="1">Multi-pass membrane protein</topology>
    </subcellularLocation>
</comment>
<evidence type="ECO:0000256" key="6">
    <source>
        <dbReference type="SAM" id="Phobius"/>
    </source>
</evidence>
<feature type="transmembrane region" description="Helical" evidence="6">
    <location>
        <begin position="93"/>
        <end position="119"/>
    </location>
</feature>
<reference evidence="7 8" key="1">
    <citation type="journal article" date="2014" name="Genome Announc.">
        <title>Draft genome sequence of Sclerotinia borealis, a psychrophilic plant pathogenic fungus.</title>
        <authorList>
            <person name="Mardanov A.V."/>
            <person name="Beletsky A.V."/>
            <person name="Kadnikov V.V."/>
            <person name="Ignatov A.N."/>
            <person name="Ravin N.V."/>
        </authorList>
    </citation>
    <scope>NUCLEOTIDE SEQUENCE [LARGE SCALE GENOMIC DNA]</scope>
    <source>
        <strain evidence="8">F-4157</strain>
    </source>
</reference>
<evidence type="ECO:0000256" key="1">
    <source>
        <dbReference type="ARBA" id="ARBA00004141"/>
    </source>
</evidence>
<keyword evidence="2 6" id="KW-0812">Transmembrane</keyword>
<feature type="region of interest" description="Disordered" evidence="5">
    <location>
        <begin position="535"/>
        <end position="599"/>
    </location>
</feature>
<organism evidence="7 8">
    <name type="scientific">Sclerotinia borealis (strain F-4128)</name>
    <dbReference type="NCBI Taxonomy" id="1432307"/>
    <lineage>
        <taxon>Eukaryota</taxon>
        <taxon>Fungi</taxon>
        <taxon>Dikarya</taxon>
        <taxon>Ascomycota</taxon>
        <taxon>Pezizomycotina</taxon>
        <taxon>Leotiomycetes</taxon>
        <taxon>Helotiales</taxon>
        <taxon>Sclerotiniaceae</taxon>
        <taxon>Sclerotinia</taxon>
    </lineage>
</organism>
<dbReference type="AlphaFoldDB" id="W9CBS2"/>
<dbReference type="STRING" id="1432307.W9CBS2"/>
<dbReference type="EMBL" id="AYSA01000333">
    <property type="protein sequence ID" value="ESZ93268.1"/>
    <property type="molecule type" value="Genomic_DNA"/>
</dbReference>
<evidence type="ECO:0000256" key="2">
    <source>
        <dbReference type="ARBA" id="ARBA00022692"/>
    </source>
</evidence>
<evidence type="ECO:0008006" key="9">
    <source>
        <dbReference type="Google" id="ProtNLM"/>
    </source>
</evidence>
<evidence type="ECO:0000256" key="3">
    <source>
        <dbReference type="ARBA" id="ARBA00022989"/>
    </source>
</evidence>
<feature type="region of interest" description="Disordered" evidence="5">
    <location>
        <begin position="398"/>
        <end position="422"/>
    </location>
</feature>
<dbReference type="Proteomes" id="UP000019487">
    <property type="component" value="Unassembled WGS sequence"/>
</dbReference>
<protein>
    <recommendedName>
        <fullName evidence="9">DUF300 domain protein</fullName>
    </recommendedName>
</protein>
<feature type="transmembrane region" description="Helical" evidence="6">
    <location>
        <begin position="68"/>
        <end position="87"/>
    </location>
</feature>
<feature type="transmembrane region" description="Helical" evidence="6">
    <location>
        <begin position="32"/>
        <end position="56"/>
    </location>
</feature>
<evidence type="ECO:0000313" key="7">
    <source>
        <dbReference type="EMBL" id="ESZ93268.1"/>
    </source>
</evidence>
<evidence type="ECO:0000256" key="4">
    <source>
        <dbReference type="ARBA" id="ARBA00023136"/>
    </source>
</evidence>
<feature type="transmembrane region" description="Helical" evidence="6">
    <location>
        <begin position="241"/>
        <end position="265"/>
    </location>
</feature>
<evidence type="ECO:0000256" key="5">
    <source>
        <dbReference type="SAM" id="MobiDB-lite"/>
    </source>
</evidence>
<feature type="transmembrane region" description="Helical" evidence="6">
    <location>
        <begin position="285"/>
        <end position="307"/>
    </location>
</feature>
<dbReference type="PANTHER" id="PTHR23423">
    <property type="entry name" value="ORGANIC SOLUTE TRANSPORTER-RELATED"/>
    <property type="match status" value="1"/>
</dbReference>
<dbReference type="Pfam" id="PF03619">
    <property type="entry name" value="Solute_trans_a"/>
    <property type="match status" value="1"/>
</dbReference>
<evidence type="ECO:0000313" key="8">
    <source>
        <dbReference type="Proteomes" id="UP000019487"/>
    </source>
</evidence>
<feature type="transmembrane region" description="Helical" evidence="6">
    <location>
        <begin position="205"/>
        <end position="229"/>
    </location>
</feature>
<dbReference type="HOGENOM" id="CLU_012923_5_1_1"/>
<accession>W9CBS2</accession>
<dbReference type="GO" id="GO:0016020">
    <property type="term" value="C:membrane"/>
    <property type="evidence" value="ECO:0007669"/>
    <property type="project" value="UniProtKB-SubCell"/>
</dbReference>
<dbReference type="OrthoDB" id="5348404at2759"/>
<feature type="region of interest" description="Disordered" evidence="5">
    <location>
        <begin position="466"/>
        <end position="490"/>
    </location>
</feature>
<comment type="caution">
    <text evidence="7">The sequence shown here is derived from an EMBL/GenBank/DDBJ whole genome shotgun (WGS) entry which is preliminary data.</text>
</comment>
<proteinExistence type="predicted"/>